<organism evidence="2">
    <name type="scientific">marine metagenome</name>
    <dbReference type="NCBI Taxonomy" id="408172"/>
    <lineage>
        <taxon>unclassified sequences</taxon>
        <taxon>metagenomes</taxon>
        <taxon>ecological metagenomes</taxon>
    </lineage>
</organism>
<evidence type="ECO:0000256" key="1">
    <source>
        <dbReference type="SAM" id="Phobius"/>
    </source>
</evidence>
<evidence type="ECO:0000313" key="2">
    <source>
        <dbReference type="EMBL" id="SVA14056.1"/>
    </source>
</evidence>
<gene>
    <name evidence="2" type="ORF">METZ01_LOCUS66910</name>
</gene>
<keyword evidence="1" id="KW-0472">Membrane</keyword>
<dbReference type="EMBL" id="UINC01004401">
    <property type="protein sequence ID" value="SVA14056.1"/>
    <property type="molecule type" value="Genomic_DNA"/>
</dbReference>
<sequence length="112" mass="12782">MLTQAQNQIIYLMFLNGLLFLGLNFIAYSIVFPGPKGSKRIGYMFISCGLLAYLVQQIYQGMIALDYPQENVSGLILSGLVIPVFFVSIFYYRIKRNRIEKEQQSKIKGSND</sequence>
<accession>A0A381TD38</accession>
<keyword evidence="1" id="KW-1133">Transmembrane helix</keyword>
<feature type="transmembrane region" description="Helical" evidence="1">
    <location>
        <begin position="12"/>
        <end position="34"/>
    </location>
</feature>
<name>A0A381TD38_9ZZZZ</name>
<protein>
    <submittedName>
        <fullName evidence="2">Uncharacterized protein</fullName>
    </submittedName>
</protein>
<reference evidence="2" key="1">
    <citation type="submission" date="2018-05" db="EMBL/GenBank/DDBJ databases">
        <authorList>
            <person name="Lanie J.A."/>
            <person name="Ng W.-L."/>
            <person name="Kazmierczak K.M."/>
            <person name="Andrzejewski T.M."/>
            <person name="Davidsen T.M."/>
            <person name="Wayne K.J."/>
            <person name="Tettelin H."/>
            <person name="Glass J.I."/>
            <person name="Rusch D."/>
            <person name="Podicherti R."/>
            <person name="Tsui H.-C.T."/>
            <person name="Winkler M.E."/>
        </authorList>
    </citation>
    <scope>NUCLEOTIDE SEQUENCE</scope>
</reference>
<feature type="transmembrane region" description="Helical" evidence="1">
    <location>
        <begin position="41"/>
        <end position="59"/>
    </location>
</feature>
<feature type="transmembrane region" description="Helical" evidence="1">
    <location>
        <begin position="71"/>
        <end position="92"/>
    </location>
</feature>
<keyword evidence="1" id="KW-0812">Transmembrane</keyword>
<proteinExistence type="predicted"/>
<dbReference type="AlphaFoldDB" id="A0A381TD38"/>